<keyword evidence="2 12" id="KW-0698">rRNA processing</keyword>
<dbReference type="PIRSF" id="PIRSF027833">
    <property type="entry name" value="MtTFB2"/>
    <property type="match status" value="1"/>
</dbReference>
<dbReference type="GO" id="GO:0006391">
    <property type="term" value="P:transcription initiation at mitochondrial promoter"/>
    <property type="evidence" value="ECO:0007669"/>
    <property type="project" value="TreeGrafter"/>
</dbReference>
<name>A0A6P8ZAE2_DROAB</name>
<dbReference type="GO" id="GO:0034246">
    <property type="term" value="F:mitochondrial transcription factor activity"/>
    <property type="evidence" value="ECO:0007669"/>
    <property type="project" value="TreeGrafter"/>
</dbReference>
<keyword evidence="3 11" id="KW-0489">Methyltransferase</keyword>
<dbReference type="CTD" id="41228"/>
<keyword evidence="9" id="KW-0496">Mitochondrion</keyword>
<dbReference type="AlphaFoldDB" id="A0A6P8ZAE2"/>
<evidence type="ECO:0000256" key="2">
    <source>
        <dbReference type="ARBA" id="ARBA00022552"/>
    </source>
</evidence>
<sequence>MIPLRFSLRLCGVRNLPSMTAACYQSTKAQRAEQAERMSRYSTEFPEKLLAKKQKSAAQMYVADAQAAQQINSYLEPHLAQSTCDTVVELNPGPCHLTRHLLDREAQFRKIVLLESTEHFMPRLQELHALYPDRVKVRQGDFVSLWKLAFMDKMDSGMRVADLLYEMPQKGFTEDINALVLGAVGSYPFFMHLINSLIFQTSLYNLGRCEMILAVPPPIYIHLTCSNDIGYLIYRSTSVLFQILFEHRYIAKVPREHFLPQQAKHTPSKSSKLRKVKSINPEYLYLVKFQPRRNLHELCAVQDLPALWFFIKQNLVSRRNRIIPNLEKWVPGCGPRLIINQSASTPVEPLYADENLPPYSMPSTTMSTSDYFPNINIYTQFGDLSPSQMLTLFTQFRQWPEYSESSFLASLENTMLKLEAVTDEPGLDDGVNLPEEDDISSEQAEELLEVVAEEVTPKPAKSRKKSKKSTTV</sequence>
<dbReference type="GO" id="GO:0005759">
    <property type="term" value="C:mitochondrial matrix"/>
    <property type="evidence" value="ECO:0007669"/>
    <property type="project" value="TreeGrafter"/>
</dbReference>
<keyword evidence="7" id="KW-0809">Transit peptide</keyword>
<reference evidence="15" key="1">
    <citation type="submission" date="2025-08" db="UniProtKB">
        <authorList>
            <consortium name="RefSeq"/>
        </authorList>
    </citation>
    <scope>IDENTIFICATION</scope>
    <source>
        <strain evidence="15">15112-1751.03</strain>
        <tissue evidence="15">Whole Adult</tissue>
    </source>
</reference>
<dbReference type="OrthoDB" id="9895503at2759"/>
<dbReference type="PANTHER" id="PTHR11727:SF13">
    <property type="entry name" value="DIMETHYLADENOSINE TRANSFERASE 2, MITOCHONDRIAL"/>
    <property type="match status" value="1"/>
</dbReference>
<comment type="similarity">
    <text evidence="11 12">Belongs to the class I-like SAM-binding methyltransferase superfamily. rRNA adenine N(6)-methyltransferase family.</text>
</comment>
<feature type="binding site" evidence="11">
    <location>
        <position position="141"/>
    </location>
    <ligand>
        <name>S-adenosyl-L-methionine</name>
        <dbReference type="ChEBI" id="CHEBI:59789"/>
    </ligand>
</feature>
<proteinExistence type="inferred from homology"/>
<comment type="caution">
    <text evidence="11">Lacks conserved residue(s) required for the propagation of feature annotation.</text>
</comment>
<feature type="compositionally biased region" description="Basic residues" evidence="13">
    <location>
        <begin position="460"/>
        <end position="472"/>
    </location>
</feature>
<keyword evidence="8" id="KW-0805">Transcription regulation</keyword>
<feature type="binding site" evidence="11">
    <location>
        <position position="115"/>
    </location>
    <ligand>
        <name>S-adenosyl-L-methionine</name>
        <dbReference type="ChEBI" id="CHEBI:59789"/>
    </ligand>
</feature>
<dbReference type="InterPro" id="IPR029063">
    <property type="entry name" value="SAM-dependent_MTases_sf"/>
</dbReference>
<feature type="compositionally biased region" description="Acidic residues" evidence="13">
    <location>
        <begin position="434"/>
        <end position="452"/>
    </location>
</feature>
<feature type="binding site" evidence="11">
    <location>
        <position position="62"/>
    </location>
    <ligand>
        <name>S-adenosyl-L-methionine</name>
        <dbReference type="ChEBI" id="CHEBI:59789"/>
    </ligand>
</feature>
<gene>
    <name evidence="15" type="primary">LOC117573915</name>
</gene>
<dbReference type="EC" id="2.1.1.-" evidence="12"/>
<accession>A0A6P8ZAE2</accession>
<evidence type="ECO:0000256" key="6">
    <source>
        <dbReference type="ARBA" id="ARBA00022884"/>
    </source>
</evidence>
<dbReference type="PROSITE" id="PS51689">
    <property type="entry name" value="SAM_RNA_A_N6_MT"/>
    <property type="match status" value="1"/>
</dbReference>
<evidence type="ECO:0000256" key="13">
    <source>
        <dbReference type="SAM" id="MobiDB-lite"/>
    </source>
</evidence>
<dbReference type="Proteomes" id="UP000515160">
    <property type="component" value="Chromosome 2R"/>
</dbReference>
<evidence type="ECO:0000313" key="15">
    <source>
        <dbReference type="RefSeq" id="XP_034113317.1"/>
    </source>
</evidence>
<keyword evidence="10" id="KW-0804">Transcription</keyword>
<comment type="subcellular location">
    <subcellularLocation>
        <location evidence="1">Mitochondrion</location>
    </subcellularLocation>
</comment>
<keyword evidence="14" id="KW-1185">Reference proteome</keyword>
<evidence type="ECO:0000313" key="14">
    <source>
        <dbReference type="Proteomes" id="UP000515160"/>
    </source>
</evidence>
<evidence type="ECO:0000256" key="5">
    <source>
        <dbReference type="ARBA" id="ARBA00022691"/>
    </source>
</evidence>
<feature type="region of interest" description="Disordered" evidence="13">
    <location>
        <begin position="424"/>
        <end position="472"/>
    </location>
</feature>
<dbReference type="Pfam" id="PF00398">
    <property type="entry name" value="RrnaAD"/>
    <property type="match status" value="1"/>
</dbReference>
<evidence type="ECO:0000256" key="4">
    <source>
        <dbReference type="ARBA" id="ARBA00022679"/>
    </source>
</evidence>
<keyword evidence="5 11" id="KW-0949">S-adenosyl-L-methionine</keyword>
<dbReference type="GO" id="GO:0003723">
    <property type="term" value="F:RNA binding"/>
    <property type="evidence" value="ECO:0007669"/>
    <property type="project" value="UniProtKB-UniRule"/>
</dbReference>
<dbReference type="PANTHER" id="PTHR11727">
    <property type="entry name" value="DIMETHYLADENOSINE TRANSFERASE"/>
    <property type="match status" value="1"/>
</dbReference>
<dbReference type="SUPFAM" id="SSF53335">
    <property type="entry name" value="S-adenosyl-L-methionine-dependent methyltransferases"/>
    <property type="match status" value="1"/>
</dbReference>
<dbReference type="Gene3D" id="3.40.50.150">
    <property type="entry name" value="Vaccinia Virus protein VP39"/>
    <property type="match status" value="1"/>
</dbReference>
<dbReference type="InterPro" id="IPR001737">
    <property type="entry name" value="KsgA/Erm"/>
</dbReference>
<dbReference type="RefSeq" id="XP_034113317.1">
    <property type="nucleotide sequence ID" value="XM_034257426.2"/>
</dbReference>
<evidence type="ECO:0000256" key="3">
    <source>
        <dbReference type="ARBA" id="ARBA00022603"/>
    </source>
</evidence>
<keyword evidence="4 11" id="KW-0808">Transferase</keyword>
<evidence type="ECO:0000256" key="11">
    <source>
        <dbReference type="PROSITE-ProRule" id="PRU01026"/>
    </source>
</evidence>
<organism evidence="14 15">
    <name type="scientific">Drosophila albomicans</name>
    <name type="common">Fruit fly</name>
    <dbReference type="NCBI Taxonomy" id="7291"/>
    <lineage>
        <taxon>Eukaryota</taxon>
        <taxon>Metazoa</taxon>
        <taxon>Ecdysozoa</taxon>
        <taxon>Arthropoda</taxon>
        <taxon>Hexapoda</taxon>
        <taxon>Insecta</taxon>
        <taxon>Pterygota</taxon>
        <taxon>Neoptera</taxon>
        <taxon>Endopterygota</taxon>
        <taxon>Diptera</taxon>
        <taxon>Brachycera</taxon>
        <taxon>Muscomorpha</taxon>
        <taxon>Ephydroidea</taxon>
        <taxon>Drosophilidae</taxon>
        <taxon>Drosophila</taxon>
    </lineage>
</organism>
<evidence type="ECO:0000256" key="9">
    <source>
        <dbReference type="ARBA" id="ARBA00023128"/>
    </source>
</evidence>
<dbReference type="GO" id="GO:0000179">
    <property type="term" value="F:rRNA (adenine-N6,N6-)-dimethyltransferase activity"/>
    <property type="evidence" value="ECO:0007669"/>
    <property type="project" value="UniProtKB-UniRule"/>
</dbReference>
<evidence type="ECO:0000256" key="10">
    <source>
        <dbReference type="ARBA" id="ARBA00023163"/>
    </source>
</evidence>
<dbReference type="GeneID" id="117573915"/>
<evidence type="ECO:0000256" key="12">
    <source>
        <dbReference type="RuleBase" id="RU362106"/>
    </source>
</evidence>
<protein>
    <recommendedName>
        <fullName evidence="12">rRNA adenine N(6)-methyltransferase</fullName>
        <ecNumber evidence="12">2.1.1.-</ecNumber>
    </recommendedName>
</protein>
<keyword evidence="6 11" id="KW-0694">RNA-binding</keyword>
<evidence type="ECO:0000256" key="7">
    <source>
        <dbReference type="ARBA" id="ARBA00022946"/>
    </source>
</evidence>
<evidence type="ECO:0000256" key="1">
    <source>
        <dbReference type="ARBA" id="ARBA00004173"/>
    </source>
</evidence>
<evidence type="ECO:0000256" key="8">
    <source>
        <dbReference type="ARBA" id="ARBA00023015"/>
    </source>
</evidence>